<evidence type="ECO:0000313" key="3">
    <source>
        <dbReference type="Proteomes" id="UP001374535"/>
    </source>
</evidence>
<protein>
    <submittedName>
        <fullName evidence="2">Uncharacterized protein</fullName>
    </submittedName>
</protein>
<sequence length="208" mass="21917">MSSNGSSSSVFNGNCSVSHTDGRKLLTNSFSLVCGTVTLAEDLRGGGAVPYVRSTLFLPIGTHSLSSRTKLLCLLLSGMGNPKLGFSATRKPSSSSSSSNGSTCSLPATSDSQPATFLDRKLKTTLCISYTFAFHSPTLSVFSCLRQFVLPTSSAFVTSIPGRYTLVCEQNPATSDSFIGPPAFSKASKILRSSRLRTRSEPGGMSCE</sequence>
<gene>
    <name evidence="2" type="ORF">V8G54_017164</name>
</gene>
<feature type="compositionally biased region" description="Polar residues" evidence="1">
    <location>
        <begin position="100"/>
        <end position="112"/>
    </location>
</feature>
<evidence type="ECO:0000256" key="1">
    <source>
        <dbReference type="SAM" id="MobiDB-lite"/>
    </source>
</evidence>
<accession>A0AAQ3S1Y4</accession>
<dbReference type="EMBL" id="CP144696">
    <property type="protein sequence ID" value="WVZ12634.1"/>
    <property type="molecule type" value="Genomic_DNA"/>
</dbReference>
<reference evidence="2 3" key="1">
    <citation type="journal article" date="2023" name="Life. Sci Alliance">
        <title>Evolutionary insights into 3D genome organization and epigenetic landscape of Vigna mungo.</title>
        <authorList>
            <person name="Junaid A."/>
            <person name="Singh B."/>
            <person name="Bhatia S."/>
        </authorList>
    </citation>
    <scope>NUCLEOTIDE SEQUENCE [LARGE SCALE GENOMIC DNA]</scope>
    <source>
        <strain evidence="2">Urdbean</strain>
    </source>
</reference>
<feature type="region of interest" description="Disordered" evidence="1">
    <location>
        <begin position="87"/>
        <end position="112"/>
    </location>
</feature>
<keyword evidence="3" id="KW-1185">Reference proteome</keyword>
<evidence type="ECO:0000313" key="2">
    <source>
        <dbReference type="EMBL" id="WVZ12634.1"/>
    </source>
</evidence>
<organism evidence="2 3">
    <name type="scientific">Vigna mungo</name>
    <name type="common">Black gram</name>
    <name type="synonym">Phaseolus mungo</name>
    <dbReference type="NCBI Taxonomy" id="3915"/>
    <lineage>
        <taxon>Eukaryota</taxon>
        <taxon>Viridiplantae</taxon>
        <taxon>Streptophyta</taxon>
        <taxon>Embryophyta</taxon>
        <taxon>Tracheophyta</taxon>
        <taxon>Spermatophyta</taxon>
        <taxon>Magnoliopsida</taxon>
        <taxon>eudicotyledons</taxon>
        <taxon>Gunneridae</taxon>
        <taxon>Pentapetalae</taxon>
        <taxon>rosids</taxon>
        <taxon>fabids</taxon>
        <taxon>Fabales</taxon>
        <taxon>Fabaceae</taxon>
        <taxon>Papilionoideae</taxon>
        <taxon>50 kb inversion clade</taxon>
        <taxon>NPAAA clade</taxon>
        <taxon>indigoferoid/millettioid clade</taxon>
        <taxon>Phaseoleae</taxon>
        <taxon>Vigna</taxon>
    </lineage>
</organism>
<dbReference type="Proteomes" id="UP001374535">
    <property type="component" value="Chromosome 5"/>
</dbReference>
<name>A0AAQ3S1Y4_VIGMU</name>
<proteinExistence type="predicted"/>
<dbReference type="AlphaFoldDB" id="A0AAQ3S1Y4"/>